<evidence type="ECO:0000313" key="2">
    <source>
        <dbReference type="EMBL" id="KAK5965117.1"/>
    </source>
</evidence>
<dbReference type="Pfam" id="PF25322">
    <property type="entry name" value="RBD_SIN1"/>
    <property type="match status" value="1"/>
</dbReference>
<dbReference type="InterPro" id="IPR008828">
    <property type="entry name" value="Sin1/Avo1"/>
</dbReference>
<organism evidence="2 3">
    <name type="scientific">Trichostrongylus colubriformis</name>
    <name type="common">Black scour worm</name>
    <dbReference type="NCBI Taxonomy" id="6319"/>
    <lineage>
        <taxon>Eukaryota</taxon>
        <taxon>Metazoa</taxon>
        <taxon>Ecdysozoa</taxon>
        <taxon>Nematoda</taxon>
        <taxon>Chromadorea</taxon>
        <taxon>Rhabditida</taxon>
        <taxon>Rhabditina</taxon>
        <taxon>Rhabditomorpha</taxon>
        <taxon>Strongyloidea</taxon>
        <taxon>Trichostrongylidae</taxon>
        <taxon>Trichostrongylus</taxon>
    </lineage>
</organism>
<reference evidence="2 3" key="1">
    <citation type="submission" date="2019-10" db="EMBL/GenBank/DDBJ databases">
        <title>Assembly and Annotation for the nematode Trichostrongylus colubriformis.</title>
        <authorList>
            <person name="Martin J."/>
        </authorList>
    </citation>
    <scope>NUCLEOTIDE SEQUENCE [LARGE SCALE GENOMIC DNA]</scope>
    <source>
        <strain evidence="2">G859</strain>
        <tissue evidence="2">Whole worm</tissue>
    </source>
</reference>
<dbReference type="PANTHER" id="PTHR13335">
    <property type="entry name" value="TARGET OF RAPAMYCIN COMPLEX 2 SUBUNIT MAPKAP1"/>
    <property type="match status" value="1"/>
</dbReference>
<dbReference type="InterPro" id="IPR057339">
    <property type="entry name" value="RBD_SIN1"/>
</dbReference>
<gene>
    <name evidence="2" type="ORF">GCK32_014888</name>
</gene>
<dbReference type="GO" id="GO:0031932">
    <property type="term" value="C:TORC2 complex"/>
    <property type="evidence" value="ECO:0007669"/>
    <property type="project" value="InterPro"/>
</dbReference>
<sequence>MADDGGEIESDLPPLDRSRSIGDLGFTVLALVSKQRNMSREMKTTYRVVVYLPNGKSFIFELENLDYSLEWLRDEAVKRKREQESGQRAGMMIEMKYELEDVNVFGKPMNLQQSIGNTGCYEFVLVREYSSRGEFHPRGTMFRQKSTALLTPTVRTPNSPSVFDFSNSGNSPLNTPGTSSGGISPFVFSDENEAIMSFRVNRLHRVKRNWPATMSIRWDLFDITPSRSNRKSFLPNSYQKVISVLWTNLCEVKCVERASGEPMPVLAITWLPVHEKDVPAT</sequence>
<proteinExistence type="predicted"/>
<name>A0AAN8IDM8_TRICO</name>
<dbReference type="GO" id="GO:0005737">
    <property type="term" value="C:cytoplasm"/>
    <property type="evidence" value="ECO:0007669"/>
    <property type="project" value="TreeGrafter"/>
</dbReference>
<dbReference type="AlphaFoldDB" id="A0AAN8IDM8"/>
<feature type="domain" description="Target of rapamycin complex 2 subunit MAPKAP1-like Ras-binding" evidence="1">
    <location>
        <begin position="54"/>
        <end position="127"/>
    </location>
</feature>
<dbReference type="PANTHER" id="PTHR13335:SF1">
    <property type="entry name" value="TARGET OF RAPAMYCIN COMPLEX 2 SUBUNIT MAPKAP1"/>
    <property type="match status" value="1"/>
</dbReference>
<evidence type="ECO:0000313" key="3">
    <source>
        <dbReference type="Proteomes" id="UP001331761"/>
    </source>
</evidence>
<dbReference type="Proteomes" id="UP001331761">
    <property type="component" value="Unassembled WGS sequence"/>
</dbReference>
<protein>
    <recommendedName>
        <fullName evidence="1">Target of rapamycin complex 2 subunit MAPKAP1-like Ras-binding domain-containing protein</fullName>
    </recommendedName>
</protein>
<evidence type="ECO:0000259" key="1">
    <source>
        <dbReference type="Pfam" id="PF25322"/>
    </source>
</evidence>
<dbReference type="GO" id="GO:0005886">
    <property type="term" value="C:plasma membrane"/>
    <property type="evidence" value="ECO:0007669"/>
    <property type="project" value="TreeGrafter"/>
</dbReference>
<keyword evidence="3" id="KW-1185">Reference proteome</keyword>
<dbReference type="GO" id="GO:0038203">
    <property type="term" value="P:TORC2 signaling"/>
    <property type="evidence" value="ECO:0007669"/>
    <property type="project" value="TreeGrafter"/>
</dbReference>
<feature type="non-terminal residue" evidence="2">
    <location>
        <position position="281"/>
    </location>
</feature>
<comment type="caution">
    <text evidence="2">The sequence shown here is derived from an EMBL/GenBank/DDBJ whole genome shotgun (WGS) entry which is preliminary data.</text>
</comment>
<accession>A0AAN8IDM8</accession>
<dbReference type="GO" id="GO:0005546">
    <property type="term" value="F:phosphatidylinositol-4,5-bisphosphate binding"/>
    <property type="evidence" value="ECO:0007669"/>
    <property type="project" value="TreeGrafter"/>
</dbReference>
<dbReference type="EMBL" id="WIXE01024985">
    <property type="protein sequence ID" value="KAK5965117.1"/>
    <property type="molecule type" value="Genomic_DNA"/>
</dbReference>